<feature type="coiled-coil region" evidence="1">
    <location>
        <begin position="41"/>
        <end position="72"/>
    </location>
</feature>
<reference evidence="2 3" key="1">
    <citation type="journal article" date="2017" name="Mol. Plant">
        <title>The Genome of Medicinal Plant Macleaya cordata Provides New Insights into Benzylisoquinoline Alkaloids Metabolism.</title>
        <authorList>
            <person name="Liu X."/>
            <person name="Liu Y."/>
            <person name="Huang P."/>
            <person name="Ma Y."/>
            <person name="Qing Z."/>
            <person name="Tang Q."/>
            <person name="Cao H."/>
            <person name="Cheng P."/>
            <person name="Zheng Y."/>
            <person name="Yuan Z."/>
            <person name="Zhou Y."/>
            <person name="Liu J."/>
            <person name="Tang Z."/>
            <person name="Zhuo Y."/>
            <person name="Zhang Y."/>
            <person name="Yu L."/>
            <person name="Huang J."/>
            <person name="Yang P."/>
            <person name="Peng Q."/>
            <person name="Zhang J."/>
            <person name="Jiang W."/>
            <person name="Zhang Z."/>
            <person name="Lin K."/>
            <person name="Ro D.K."/>
            <person name="Chen X."/>
            <person name="Xiong X."/>
            <person name="Shang Y."/>
            <person name="Huang S."/>
            <person name="Zeng J."/>
        </authorList>
    </citation>
    <scope>NUCLEOTIDE SEQUENCE [LARGE SCALE GENOMIC DNA]</scope>
    <source>
        <strain evidence="3">cv. BLH2017</strain>
        <tissue evidence="2">Root</tissue>
    </source>
</reference>
<evidence type="ECO:0000313" key="2">
    <source>
        <dbReference type="EMBL" id="OVA02726.1"/>
    </source>
</evidence>
<dbReference type="AlphaFoldDB" id="A0A200PX09"/>
<gene>
    <name evidence="2" type="ORF">BVC80_9093g69</name>
</gene>
<protein>
    <submittedName>
        <fullName evidence="2">Uncharacterized protein</fullName>
    </submittedName>
</protein>
<dbReference type="InParanoid" id="A0A200PX09"/>
<dbReference type="FunCoup" id="A0A200PX09">
    <property type="interactions" value="684"/>
</dbReference>
<dbReference type="PANTHER" id="PTHR34966:SF1">
    <property type="entry name" value="OS04G0508100 PROTEIN"/>
    <property type="match status" value="1"/>
</dbReference>
<dbReference type="STRING" id="56857.A0A200PX09"/>
<organism evidence="2 3">
    <name type="scientific">Macleaya cordata</name>
    <name type="common">Five-seeded plume-poppy</name>
    <name type="synonym">Bocconia cordata</name>
    <dbReference type="NCBI Taxonomy" id="56857"/>
    <lineage>
        <taxon>Eukaryota</taxon>
        <taxon>Viridiplantae</taxon>
        <taxon>Streptophyta</taxon>
        <taxon>Embryophyta</taxon>
        <taxon>Tracheophyta</taxon>
        <taxon>Spermatophyta</taxon>
        <taxon>Magnoliopsida</taxon>
        <taxon>Ranunculales</taxon>
        <taxon>Papaveraceae</taxon>
        <taxon>Papaveroideae</taxon>
        <taxon>Macleaya</taxon>
    </lineage>
</organism>
<comment type="caution">
    <text evidence="2">The sequence shown here is derived from an EMBL/GenBank/DDBJ whole genome shotgun (WGS) entry which is preliminary data.</text>
</comment>
<dbReference type="OrthoDB" id="2101583at2759"/>
<dbReference type="EMBL" id="MVGT01003948">
    <property type="protein sequence ID" value="OVA02726.1"/>
    <property type="molecule type" value="Genomic_DNA"/>
</dbReference>
<sequence>MAGGGNFIGRVMSYVVNELVVNGLANSVAFQRFAVRTSKKIENISELAAKKRQELAEQVKDLSKNFESHKNN</sequence>
<proteinExistence type="predicted"/>
<evidence type="ECO:0000256" key="1">
    <source>
        <dbReference type="SAM" id="Coils"/>
    </source>
</evidence>
<keyword evidence="1" id="KW-0175">Coiled coil</keyword>
<name>A0A200PX09_MACCD</name>
<dbReference type="OMA" id="EGLANNH"/>
<accession>A0A200PX09</accession>
<dbReference type="Proteomes" id="UP000195402">
    <property type="component" value="Unassembled WGS sequence"/>
</dbReference>
<keyword evidence="3" id="KW-1185">Reference proteome</keyword>
<evidence type="ECO:0000313" key="3">
    <source>
        <dbReference type="Proteomes" id="UP000195402"/>
    </source>
</evidence>
<dbReference type="PANTHER" id="PTHR34966">
    <property type="entry name" value="OSJNBA0043L24.15 PROTEIN"/>
    <property type="match status" value="1"/>
</dbReference>